<dbReference type="GO" id="GO:0008473">
    <property type="term" value="F:ornithine cyclodeaminase activity"/>
    <property type="evidence" value="ECO:0007669"/>
    <property type="project" value="UniProtKB-EC"/>
</dbReference>
<comment type="similarity">
    <text evidence="7">Belongs to the AgrE/ArgZ ornithine cyclodeaminase family.</text>
</comment>
<dbReference type="SUPFAM" id="SSF52467">
    <property type="entry name" value="DHS-like NAD/FAD-binding domain"/>
    <property type="match status" value="1"/>
</dbReference>
<evidence type="ECO:0000256" key="8">
    <source>
        <dbReference type="ARBA" id="ARBA00066346"/>
    </source>
</evidence>
<reference evidence="15 16" key="1">
    <citation type="submission" date="2015-08" db="EMBL/GenBank/DDBJ databases">
        <title>Genomes of Isolates from Cabo Rojo, PR.</title>
        <authorList>
            <person name="Sanchez-Nieves R.L."/>
            <person name="Montalvo-Rodriguez R."/>
        </authorList>
    </citation>
    <scope>NUCLEOTIDE SEQUENCE [LARGE SCALE GENOMIC DNA]</scope>
    <source>
        <strain evidence="15 16">5</strain>
    </source>
</reference>
<dbReference type="OrthoDB" id="64170at2157"/>
<evidence type="ECO:0000256" key="2">
    <source>
        <dbReference type="ARBA" id="ARBA00022741"/>
    </source>
</evidence>
<dbReference type="AlphaFoldDB" id="A0A0N0BQM8"/>
<evidence type="ECO:0000256" key="6">
    <source>
        <dbReference type="ARBA" id="ARBA00056756"/>
    </source>
</evidence>
<dbReference type="InterPro" id="IPR048963">
    <property type="entry name" value="ArgZ/ArgE-like_C_2nd"/>
</dbReference>
<dbReference type="STRING" id="1765655.AMR74_14015"/>
<dbReference type="Pfam" id="PF21570">
    <property type="entry name" value="ArgZ-like_C_2nd"/>
    <property type="match status" value="1"/>
</dbReference>
<proteinExistence type="inferred from homology"/>
<feature type="domain" description="LOR/SDH bifunctional enzyme conserved" evidence="12">
    <location>
        <begin position="4"/>
        <end position="103"/>
    </location>
</feature>
<comment type="function">
    <text evidence="6">Catalyzes the conversion of ornithine to proline, with the release of ammonia.</text>
</comment>
<evidence type="ECO:0000259" key="14">
    <source>
        <dbReference type="Pfam" id="PF21571"/>
    </source>
</evidence>
<dbReference type="PATRIC" id="fig|1705389.3.peg.1964"/>
<accession>A0A0N0BQM8</accession>
<comment type="cofactor">
    <cofactor evidence="1">
        <name>NAD(+)</name>
        <dbReference type="ChEBI" id="CHEBI:57540"/>
    </cofactor>
</comment>
<dbReference type="InterPro" id="IPR007545">
    <property type="entry name" value="LOR/SDH_bifunc_enz_cons_dom"/>
</dbReference>
<dbReference type="InterPro" id="IPR029035">
    <property type="entry name" value="DHS-like_NAD/FAD-binding_dom"/>
</dbReference>
<dbReference type="InterPro" id="IPR048964">
    <property type="entry name" value="ArgZ/ArgE-like_C_1st"/>
</dbReference>
<evidence type="ECO:0000313" key="16">
    <source>
        <dbReference type="Proteomes" id="UP000037747"/>
    </source>
</evidence>
<dbReference type="Gene3D" id="2.40.420.10">
    <property type="entry name" value="conserved putative lor/sdh protein from methanococcus maripaludis s2 domain"/>
    <property type="match status" value="1"/>
</dbReference>
<evidence type="ECO:0000256" key="3">
    <source>
        <dbReference type="ARBA" id="ARBA00023027"/>
    </source>
</evidence>
<name>A0A0N0BQM8_9EURY</name>
<evidence type="ECO:0000256" key="10">
    <source>
        <dbReference type="ARBA" id="ARBA00081581"/>
    </source>
</evidence>
<sequence length="417" mass="44337">MTHSRTVELEGHIIDSGTMQRCFGAVMDLGGSFDVERFDVGKHETEESHCRLTVSADDPETLRDILHELHQNGAVLEDPSEVELVAAPADRVVPPNFYSTTNHPTEVLYDGEWIDVERIEMDCALVVDPEPGADAGEGARAYTKTLNAVKEGDLVATDQSGIRVNPPERPRRGGGAFGFMQGGVSAERPSESTIREVAEELRAVKDEGGDVMVVAGPAVIHSGAGDALADLVAAGYVDALSAGNGFATHDLERSIYGTSLGMNVETLEHPRKGHKHHIWTISEIIRVGGIEAAVAEGIVTEGVMYECVENDVDTVLAGSVRDDGPLPDTITDAVEAQDAIREQAHEADLVIMLATLLHSVAVGNCLPSTTKTVCVDIDPATVTQLLDRGSAQAIGMVTDIGTFVPTLAEFVLEGDDA</sequence>
<keyword evidence="3" id="KW-0520">NAD</keyword>
<evidence type="ECO:0000256" key="11">
    <source>
        <dbReference type="SAM" id="MobiDB-lite"/>
    </source>
</evidence>
<dbReference type="Pfam" id="PF21571">
    <property type="entry name" value="ArgZ-like_C_1st"/>
    <property type="match status" value="1"/>
</dbReference>
<feature type="domain" description="Arginine dihydrolase ArgZ/ArgE-like C-terminal first subdomain" evidence="14">
    <location>
        <begin position="104"/>
        <end position="194"/>
    </location>
</feature>
<dbReference type="EMBL" id="LIST01000006">
    <property type="protein sequence ID" value="KOX95616.1"/>
    <property type="molecule type" value="Genomic_DNA"/>
</dbReference>
<dbReference type="InterPro" id="IPR005239">
    <property type="entry name" value="ArgZ/ArgE-like"/>
</dbReference>
<dbReference type="GO" id="GO:0000166">
    <property type="term" value="F:nucleotide binding"/>
    <property type="evidence" value="ECO:0007669"/>
    <property type="project" value="UniProtKB-KW"/>
</dbReference>
<dbReference type="CDD" id="cd12144">
    <property type="entry name" value="SDH_N_domain"/>
    <property type="match status" value="1"/>
</dbReference>
<dbReference type="RefSeq" id="WP_053772673.1">
    <property type="nucleotide sequence ID" value="NZ_LIST01000006.1"/>
</dbReference>
<evidence type="ECO:0000256" key="4">
    <source>
        <dbReference type="ARBA" id="ARBA00023239"/>
    </source>
</evidence>
<feature type="region of interest" description="Disordered" evidence="11">
    <location>
        <begin position="160"/>
        <end position="191"/>
    </location>
</feature>
<organism evidence="15 16">
    <name type="scientific">Halorubrum tropicale</name>
    <dbReference type="NCBI Taxonomy" id="1765655"/>
    <lineage>
        <taxon>Archaea</taxon>
        <taxon>Methanobacteriati</taxon>
        <taxon>Methanobacteriota</taxon>
        <taxon>Stenosarchaea group</taxon>
        <taxon>Halobacteria</taxon>
        <taxon>Halobacteriales</taxon>
        <taxon>Haloferacaceae</taxon>
        <taxon>Halorubrum</taxon>
    </lineage>
</organism>
<dbReference type="Pfam" id="PF04455">
    <property type="entry name" value="Saccharop_dh_N"/>
    <property type="match status" value="1"/>
</dbReference>
<gene>
    <name evidence="15" type="ORF">AMR74_14015</name>
</gene>
<evidence type="ECO:0000256" key="9">
    <source>
        <dbReference type="ARBA" id="ARBA00072993"/>
    </source>
</evidence>
<evidence type="ECO:0000313" key="15">
    <source>
        <dbReference type="EMBL" id="KOX95616.1"/>
    </source>
</evidence>
<keyword evidence="2" id="KW-0547">Nucleotide-binding</keyword>
<evidence type="ECO:0000259" key="12">
    <source>
        <dbReference type="Pfam" id="PF04455"/>
    </source>
</evidence>
<comment type="caution">
    <text evidence="15">The sequence shown here is derived from an EMBL/GenBank/DDBJ whole genome shotgun (WGS) entry which is preliminary data.</text>
</comment>
<keyword evidence="4" id="KW-0456">Lyase</keyword>
<keyword evidence="16" id="KW-1185">Reference proteome</keyword>
<evidence type="ECO:0000256" key="5">
    <source>
        <dbReference type="ARBA" id="ARBA00052109"/>
    </source>
</evidence>
<dbReference type="EC" id="4.3.1.12" evidence="8"/>
<dbReference type="NCBIfam" id="TIGR00300">
    <property type="entry name" value="TIGR00300 family protein"/>
    <property type="match status" value="1"/>
</dbReference>
<dbReference type="Proteomes" id="UP000037747">
    <property type="component" value="Unassembled WGS sequence"/>
</dbReference>
<feature type="domain" description="Arginine dihydrolase ArgZ/ArgE-like C-terminal second subdomain" evidence="13">
    <location>
        <begin position="196"/>
        <end position="407"/>
    </location>
</feature>
<evidence type="ECO:0000259" key="13">
    <source>
        <dbReference type="Pfam" id="PF21570"/>
    </source>
</evidence>
<evidence type="ECO:0000256" key="1">
    <source>
        <dbReference type="ARBA" id="ARBA00001911"/>
    </source>
</evidence>
<protein>
    <recommendedName>
        <fullName evidence="9">Ornithine cyclodeaminase</fullName>
        <ecNumber evidence="8">4.3.1.12</ecNumber>
    </recommendedName>
    <alternativeName>
        <fullName evidence="10">Archaeal ornithine cyclodeaminase</fullName>
    </alternativeName>
</protein>
<dbReference type="Gene3D" id="3.40.50.10690">
    <property type="entry name" value="putative lor/sdh protein like domains"/>
    <property type="match status" value="1"/>
</dbReference>
<evidence type="ECO:0000256" key="7">
    <source>
        <dbReference type="ARBA" id="ARBA00061348"/>
    </source>
</evidence>
<comment type="catalytic activity">
    <reaction evidence="5">
        <text>L-ornithine = L-proline + NH4(+)</text>
        <dbReference type="Rhea" id="RHEA:24368"/>
        <dbReference type="ChEBI" id="CHEBI:28938"/>
        <dbReference type="ChEBI" id="CHEBI:46911"/>
        <dbReference type="ChEBI" id="CHEBI:60039"/>
        <dbReference type="EC" id="4.3.1.12"/>
    </reaction>
</comment>